<dbReference type="SUPFAM" id="SSF46785">
    <property type="entry name" value="Winged helix' DNA-binding domain"/>
    <property type="match status" value="1"/>
</dbReference>
<proteinExistence type="predicted"/>
<reference evidence="1 2" key="1">
    <citation type="submission" date="2018-07" db="EMBL/GenBank/DDBJ databases">
        <title>Genome sequences of Haloplanus sp. CBA1112.</title>
        <authorList>
            <person name="Kim Y.B."/>
            <person name="Roh S.W."/>
        </authorList>
    </citation>
    <scope>NUCLEOTIDE SEQUENCE [LARGE SCALE GENOMIC DNA]</scope>
    <source>
        <strain evidence="1 2">CBA1112</strain>
    </source>
</reference>
<organism evidence="1 2">
    <name type="scientific">Haloplanus rubicundus</name>
    <dbReference type="NCBI Taxonomy" id="1547898"/>
    <lineage>
        <taxon>Archaea</taxon>
        <taxon>Methanobacteriati</taxon>
        <taxon>Methanobacteriota</taxon>
        <taxon>Stenosarchaea group</taxon>
        <taxon>Halobacteria</taxon>
        <taxon>Halobacteriales</taxon>
        <taxon>Haloferacaceae</taxon>
        <taxon>Haloplanus</taxon>
    </lineage>
</organism>
<dbReference type="AlphaFoldDB" id="A0A345EHC0"/>
<sequence>MAGRKPTVSDEEILHVLSESDDPFLTTTEVAEQVDLSQPGMLKRLRDLEDAGYIDNKKAGNSNTWWITDIGRQIYDEEGEKNK</sequence>
<dbReference type="RefSeq" id="WP_114606612.1">
    <property type="nucleotide sequence ID" value="NZ_CP031148.1"/>
</dbReference>
<accession>A0A345EHC0</accession>
<dbReference type="InterPro" id="IPR011991">
    <property type="entry name" value="ArsR-like_HTH"/>
</dbReference>
<dbReference type="GeneID" id="37288907"/>
<dbReference type="Proteomes" id="UP000252985">
    <property type="component" value="Chromosome"/>
</dbReference>
<protein>
    <submittedName>
        <fullName evidence="1">ArsR family transcriptional regulator</fullName>
    </submittedName>
</protein>
<dbReference type="InterPro" id="IPR036388">
    <property type="entry name" value="WH-like_DNA-bd_sf"/>
</dbReference>
<dbReference type="Pfam" id="PF13412">
    <property type="entry name" value="HTH_24"/>
    <property type="match status" value="1"/>
</dbReference>
<gene>
    <name evidence="1" type="ORF">DU484_17975</name>
</gene>
<dbReference type="CDD" id="cd00090">
    <property type="entry name" value="HTH_ARSR"/>
    <property type="match status" value="1"/>
</dbReference>
<name>A0A345EHC0_9EURY</name>
<evidence type="ECO:0000313" key="2">
    <source>
        <dbReference type="Proteomes" id="UP000252985"/>
    </source>
</evidence>
<dbReference type="EMBL" id="CP031148">
    <property type="protein sequence ID" value="AXG11592.1"/>
    <property type="molecule type" value="Genomic_DNA"/>
</dbReference>
<dbReference type="KEGG" id="haq:DU484_17975"/>
<dbReference type="Gene3D" id="1.10.10.10">
    <property type="entry name" value="Winged helix-like DNA-binding domain superfamily/Winged helix DNA-binding domain"/>
    <property type="match status" value="1"/>
</dbReference>
<dbReference type="InterPro" id="IPR036390">
    <property type="entry name" value="WH_DNA-bd_sf"/>
</dbReference>
<evidence type="ECO:0000313" key="1">
    <source>
        <dbReference type="EMBL" id="AXG11592.1"/>
    </source>
</evidence>